<reference evidence="10" key="2">
    <citation type="submission" date="2015-10" db="EMBL/GenBank/DDBJ databases">
        <title>Improved Draft Genome Sequence of Clostridium pasteurianum Strain ATCC 6013 (DSM 525) Using a Hybrid Next-Generation Sequencing Approach.</title>
        <authorList>
            <person name="Pyne M.E."/>
            <person name="Utturkar S.M."/>
            <person name="Brown S.D."/>
            <person name="Moo-Young M."/>
            <person name="Chung D.A."/>
            <person name="Chou P.C."/>
        </authorList>
    </citation>
    <scope>NUCLEOTIDE SEQUENCE</scope>
    <source>
        <strain evidence="10">ATCC 6013</strain>
    </source>
</reference>
<dbReference type="InterPro" id="IPR033403">
    <property type="entry name" value="DUF5110"/>
</dbReference>
<dbReference type="KEGG" id="cpae:CPAST_c31820"/>
<evidence type="ECO:0000259" key="5">
    <source>
        <dbReference type="Pfam" id="PF01055"/>
    </source>
</evidence>
<evidence type="ECO:0000256" key="3">
    <source>
        <dbReference type="ARBA" id="ARBA00023295"/>
    </source>
</evidence>
<keyword evidence="12" id="KW-1185">Reference proteome</keyword>
<feature type="domain" description="Glycosyl hydrolase family 31 C-terminal" evidence="8">
    <location>
        <begin position="584"/>
        <end position="671"/>
    </location>
</feature>
<organism evidence="9 12">
    <name type="scientific">Clostridium pasteurianum DSM 525 = ATCC 6013</name>
    <dbReference type="NCBI Taxonomy" id="1262449"/>
    <lineage>
        <taxon>Bacteria</taxon>
        <taxon>Bacillati</taxon>
        <taxon>Bacillota</taxon>
        <taxon>Clostridia</taxon>
        <taxon>Eubacteriales</taxon>
        <taxon>Clostridiaceae</taxon>
        <taxon>Clostridium</taxon>
    </lineage>
</organism>
<dbReference type="EMBL" id="JPGY02000001">
    <property type="protein sequence ID" value="KRU14738.1"/>
    <property type="molecule type" value="Genomic_DNA"/>
</dbReference>
<dbReference type="Pfam" id="PF13802">
    <property type="entry name" value="Gal_mutarotas_2"/>
    <property type="match status" value="1"/>
</dbReference>
<dbReference type="InterPro" id="IPR025887">
    <property type="entry name" value="Glyco_hydro_31_N_dom"/>
</dbReference>
<dbReference type="Pfam" id="PF21365">
    <property type="entry name" value="Glyco_hydro_31_3rd"/>
    <property type="match status" value="1"/>
</dbReference>
<protein>
    <submittedName>
        <fullName evidence="9 10">Alpha-glucosidase</fullName>
        <ecNumber evidence="9 10">3.2.1.20</ecNumber>
    </submittedName>
</protein>
<dbReference type="Proteomes" id="UP000028042">
    <property type="component" value="Unassembled WGS sequence"/>
</dbReference>
<accession>A0A0H3JA52</accession>
<dbReference type="Pfam" id="PF17137">
    <property type="entry name" value="DUF5110"/>
    <property type="match status" value="1"/>
</dbReference>
<dbReference type="Pfam" id="PF01055">
    <property type="entry name" value="Glyco_hydro_31_2nd"/>
    <property type="match status" value="1"/>
</dbReference>
<dbReference type="SUPFAM" id="SSF51445">
    <property type="entry name" value="(Trans)glycosidases"/>
    <property type="match status" value="1"/>
</dbReference>
<dbReference type="InterPro" id="IPR030458">
    <property type="entry name" value="Glyco_hydro_31_AS"/>
</dbReference>
<evidence type="ECO:0000313" key="10">
    <source>
        <dbReference type="EMBL" id="KRU14738.1"/>
    </source>
</evidence>
<comment type="similarity">
    <text evidence="1 4">Belongs to the glycosyl hydrolase 31 family.</text>
</comment>
<dbReference type="PANTHER" id="PTHR22762:SF166">
    <property type="entry name" value="ALPHA-GLUCOSIDASE"/>
    <property type="match status" value="1"/>
</dbReference>
<evidence type="ECO:0000256" key="2">
    <source>
        <dbReference type="ARBA" id="ARBA00022801"/>
    </source>
</evidence>
<dbReference type="Gene3D" id="2.60.40.1180">
    <property type="entry name" value="Golgi alpha-mannosidase II"/>
    <property type="match status" value="2"/>
</dbReference>
<dbReference type="EC" id="3.2.1.20" evidence="9 10"/>
<evidence type="ECO:0000313" key="9">
    <source>
        <dbReference type="EMBL" id="AJA53236.1"/>
    </source>
</evidence>
<gene>
    <name evidence="9" type="ORF">CLPA_c31820</name>
    <name evidence="10" type="ORF">CP6013_03997</name>
</gene>
<dbReference type="SUPFAM" id="SSF74650">
    <property type="entry name" value="Galactose mutarotase-like"/>
    <property type="match status" value="1"/>
</dbReference>
<sequence>MFGKIRGFEQVDNKIHIEFENQNVIVEIISTSIINFFSPLKREERLSKAIEDLNVKQCNFSVDSKKDKITIATDKLNVNIFDDFKVDIYDYNWNILCEDYRGDRKSFVRRGAEGGWDVAAEEGHELKDGDNELKVQVLKKMENDMYFYGFGEKTGHLNKKGYHYKMWNTDNPNPHVESFEALYKSIPFFIGLKEKQAFGIFFDNTFESHFDIGKENSDYYYFGAVDGNLDYYFIYGPSMKEVLNKYTDLTGRTPLPQLWTLGYQQCRWSYVPEQRLMEIAKEFRTRDIPCDALYLDIDYMDGYRVFTWDNDKFPNPKETLSELKQNGFKVVTIIDPGVKKDNGYEIYDEGIKNGYFATDKDNIPYVNKVWPGDALYPDFPNEKVRNWWAENQKIIMDYGVSGIWNDMNEPASFNGPLPDDVVFNNDGIITDHREMHNVFGHYMSKATYEGIKKYTNKRPFVITRACYAGTQKYSTVWTGDNQSLWEHLRMSLPMLMNLGLSGITFCGTDVGGFGFDCTAELLSRWVQVGCFTPLFRNHSSIMTRDQEPWAFDKQTEDINRKYIKLRYKLIPYLYDTLWKQKSSGLPVIRALMLHYQEDENTYEINDEFLCGENILVAPVVEQGKTARMVYLPKGNNWVDYWTKEVFQGGEYIVKEAPLDLCPIYIKQGTIIPSYPIQNYIGEKKIEELTLDIYPAANDREIKYVHYQDDGESFEYRKGVYNLYEFLIKRNDDLNGMTIRINKAYRAYRDNYHSFKFKINNIKPTEVLADGKVIEFKIVEETVEFVVESETEIYIK</sequence>
<dbReference type="RefSeq" id="WP_003446644.1">
    <property type="nucleotide sequence ID" value="NZ_ANZB01000012.1"/>
</dbReference>
<dbReference type="PROSITE" id="PS00129">
    <property type="entry name" value="GLYCOSYL_HYDROL_F31_1"/>
    <property type="match status" value="1"/>
</dbReference>
<evidence type="ECO:0000313" key="12">
    <source>
        <dbReference type="Proteomes" id="UP000030905"/>
    </source>
</evidence>
<dbReference type="AlphaFoldDB" id="A0A0H3JA52"/>
<keyword evidence="3 4" id="KW-0326">Glycosidase</keyword>
<evidence type="ECO:0000259" key="6">
    <source>
        <dbReference type="Pfam" id="PF13802"/>
    </source>
</evidence>
<dbReference type="CDD" id="cd06604">
    <property type="entry name" value="GH31_glucosidase_II_MalA"/>
    <property type="match status" value="1"/>
</dbReference>
<evidence type="ECO:0000313" key="11">
    <source>
        <dbReference type="Proteomes" id="UP000028042"/>
    </source>
</evidence>
<dbReference type="Proteomes" id="UP000030905">
    <property type="component" value="Chromosome"/>
</dbReference>
<dbReference type="CDD" id="cd14752">
    <property type="entry name" value="GH31_N"/>
    <property type="match status" value="1"/>
</dbReference>
<dbReference type="InterPro" id="IPR048395">
    <property type="entry name" value="Glyco_hydro_31_C"/>
</dbReference>
<name>A0A0H3JA52_CLOPA</name>
<keyword evidence="2 4" id="KW-0378">Hydrolase</keyword>
<evidence type="ECO:0000259" key="8">
    <source>
        <dbReference type="Pfam" id="PF21365"/>
    </source>
</evidence>
<dbReference type="Gene3D" id="3.20.20.80">
    <property type="entry name" value="Glycosidases"/>
    <property type="match status" value="2"/>
</dbReference>
<reference evidence="10 11" key="3">
    <citation type="journal article" name="Genome Announc.">
        <title>Improved Draft Genome Sequence of Clostridium pasteurianum Strain ATCC 6013 (DSM 525) Using a Hybrid Next-Generation Sequencing Approach.</title>
        <authorList>
            <person name="Pyne M.E."/>
            <person name="Utturkar S."/>
            <person name="Brown S.D."/>
            <person name="Moo-Young M."/>
            <person name="Chung D.A."/>
            <person name="Chou C.P."/>
        </authorList>
    </citation>
    <scope>NUCLEOTIDE SEQUENCE [LARGE SCALE GENOMIC DNA]</scope>
    <source>
        <strain evidence="10 11">ATCC 6013</strain>
    </source>
</reference>
<dbReference type="eggNOG" id="COG1501">
    <property type="taxonomic scope" value="Bacteria"/>
</dbReference>
<dbReference type="InterPro" id="IPR011013">
    <property type="entry name" value="Gal_mutarotase_sf_dom"/>
</dbReference>
<feature type="domain" description="Glycoside hydrolase family 31 N-terminal" evidence="6">
    <location>
        <begin position="25"/>
        <end position="211"/>
    </location>
</feature>
<dbReference type="GO" id="GO:0005975">
    <property type="term" value="P:carbohydrate metabolic process"/>
    <property type="evidence" value="ECO:0007669"/>
    <property type="project" value="InterPro"/>
</dbReference>
<evidence type="ECO:0000256" key="4">
    <source>
        <dbReference type="RuleBase" id="RU361185"/>
    </source>
</evidence>
<dbReference type="GO" id="GO:0004558">
    <property type="term" value="F:alpha-1,4-glucosidase activity"/>
    <property type="evidence" value="ECO:0007669"/>
    <property type="project" value="UniProtKB-EC"/>
</dbReference>
<dbReference type="GO" id="GO:0030246">
    <property type="term" value="F:carbohydrate binding"/>
    <property type="evidence" value="ECO:0007669"/>
    <property type="project" value="InterPro"/>
</dbReference>
<evidence type="ECO:0000256" key="1">
    <source>
        <dbReference type="ARBA" id="ARBA00007806"/>
    </source>
</evidence>
<reference evidence="9 12" key="1">
    <citation type="journal article" date="2015" name="Genome Announc.">
        <title>Complete Genome Sequence of the Nitrogen-Fixing and Solvent-Producing Clostridium pasteurianum DSM 525.</title>
        <authorList>
            <person name="Poehlein A."/>
            <person name="Grosse-Honebrink A."/>
            <person name="Zhang Y."/>
            <person name="Minton N.P."/>
            <person name="Daniel R."/>
        </authorList>
    </citation>
    <scope>NUCLEOTIDE SEQUENCE [LARGE SCALE GENOMIC DNA]</scope>
    <source>
        <strain evidence="9">DSM 525</strain>
        <strain evidence="12">DSM 525 / ATCC 6013</strain>
    </source>
</reference>
<dbReference type="KEGG" id="cpat:CLPA_c31820"/>
<feature type="domain" description="DUF5110" evidence="7">
    <location>
        <begin position="687"/>
        <end position="760"/>
    </location>
</feature>
<evidence type="ECO:0000259" key="7">
    <source>
        <dbReference type="Pfam" id="PF17137"/>
    </source>
</evidence>
<dbReference type="PATRIC" id="fig|1262449.3.peg.3068"/>
<feature type="domain" description="Glycoside hydrolase family 31 TIM barrel" evidence="5">
    <location>
        <begin position="253"/>
        <end position="575"/>
    </location>
</feature>
<dbReference type="SUPFAM" id="SSF51011">
    <property type="entry name" value="Glycosyl hydrolase domain"/>
    <property type="match status" value="1"/>
</dbReference>
<dbReference type="PANTHER" id="PTHR22762">
    <property type="entry name" value="ALPHA-GLUCOSIDASE"/>
    <property type="match status" value="1"/>
</dbReference>
<dbReference type="Gene3D" id="2.60.40.1760">
    <property type="entry name" value="glycosyl hydrolase (family 31)"/>
    <property type="match status" value="1"/>
</dbReference>
<dbReference type="InterPro" id="IPR000322">
    <property type="entry name" value="Glyco_hydro_31_TIM"/>
</dbReference>
<dbReference type="EMBL" id="CP009268">
    <property type="protein sequence ID" value="AJA53236.1"/>
    <property type="molecule type" value="Genomic_DNA"/>
</dbReference>
<dbReference type="InterPro" id="IPR017853">
    <property type="entry name" value="GH"/>
</dbReference>
<dbReference type="InterPro" id="IPR013780">
    <property type="entry name" value="Glyco_hydro_b"/>
</dbReference>
<dbReference type="GeneID" id="93075288"/>
<proteinExistence type="inferred from homology"/>